<dbReference type="RefSeq" id="WP_006880274.1">
    <property type="nucleotide sequence ID" value="NZ_AEVS01000077.1"/>
</dbReference>
<dbReference type="EMBL" id="AEVS01000077">
    <property type="protein sequence ID" value="EGA64796.1"/>
    <property type="molecule type" value="Genomic_DNA"/>
</dbReference>
<keyword evidence="1" id="KW-0812">Transmembrane</keyword>
<dbReference type="AlphaFoldDB" id="E8LWP5"/>
<gene>
    <name evidence="2" type="ORF">VIBR0546_17238</name>
</gene>
<accession>E8LWP5</accession>
<evidence type="ECO:0000313" key="3">
    <source>
        <dbReference type="Proteomes" id="UP000004371"/>
    </source>
</evidence>
<evidence type="ECO:0008006" key="4">
    <source>
        <dbReference type="Google" id="ProtNLM"/>
    </source>
</evidence>
<evidence type="ECO:0000313" key="2">
    <source>
        <dbReference type="EMBL" id="EGA64796.1"/>
    </source>
</evidence>
<dbReference type="OrthoDB" id="7858522at2"/>
<comment type="caution">
    <text evidence="2">The sequence shown here is derived from an EMBL/GenBank/DDBJ whole genome shotgun (WGS) entry which is preliminary data.</text>
</comment>
<evidence type="ECO:0000256" key="1">
    <source>
        <dbReference type="SAM" id="Phobius"/>
    </source>
</evidence>
<protein>
    <recommendedName>
        <fullName evidence="4">YgjV family protein</fullName>
    </recommendedName>
</protein>
<keyword evidence="1" id="KW-0472">Membrane</keyword>
<organism evidence="2 3">
    <name type="scientific">Vibrio brasiliensis LMG 20546</name>
    <dbReference type="NCBI Taxonomy" id="945543"/>
    <lineage>
        <taxon>Bacteria</taxon>
        <taxon>Pseudomonadati</taxon>
        <taxon>Pseudomonadota</taxon>
        <taxon>Gammaproteobacteria</taxon>
        <taxon>Vibrionales</taxon>
        <taxon>Vibrionaceae</taxon>
        <taxon>Vibrio</taxon>
        <taxon>Vibrio oreintalis group</taxon>
    </lineage>
</organism>
<feature type="transmembrane region" description="Helical" evidence="1">
    <location>
        <begin position="30"/>
        <end position="58"/>
    </location>
</feature>
<sequence>MNETLIQSLGFVALGFNLMAASTVNDNRMRALICLSCLTFSVHFTLLGAVVAGLNLFVNSFRALVSVRYKGIKVFFVFLIAQIVMSIYFYSEPRDLLPAVASIISCYALFCAQGMRMRIAFLVCTLIWMVNAIVVGSYGGLINDLFNSTMLCITIFRLNKQQKLSIQTN</sequence>
<keyword evidence="3" id="KW-1185">Reference proteome</keyword>
<reference evidence="2 3" key="1">
    <citation type="journal article" date="2012" name="Int. J. Syst. Evol. Microbiol.">
        <title>Vibrio caribbeanicus sp. nov., isolated from the marine sponge Scleritoderma cyanea.</title>
        <authorList>
            <person name="Hoffmann M."/>
            <person name="Monday S.R."/>
            <person name="Allard M.W."/>
            <person name="Strain E.A."/>
            <person name="Whittaker P."/>
            <person name="Naum M."/>
            <person name="McCarthy P.J."/>
            <person name="Lopez J.V."/>
            <person name="Fischer M."/>
            <person name="Brown E.W."/>
        </authorList>
    </citation>
    <scope>NUCLEOTIDE SEQUENCE [LARGE SCALE GENOMIC DNA]</scope>
    <source>
        <strain evidence="2 3">LMG 20546</strain>
    </source>
</reference>
<dbReference type="Pfam" id="PF10688">
    <property type="entry name" value="Imp-YgjV"/>
    <property type="match status" value="1"/>
</dbReference>
<feature type="transmembrane region" description="Helical" evidence="1">
    <location>
        <begin position="96"/>
        <end position="112"/>
    </location>
</feature>
<name>E8LWP5_9VIBR</name>
<proteinExistence type="predicted"/>
<feature type="transmembrane region" description="Helical" evidence="1">
    <location>
        <begin position="70"/>
        <end position="90"/>
    </location>
</feature>
<dbReference type="InterPro" id="IPR019629">
    <property type="entry name" value="Uncharacterised_HI1736/YgjV"/>
</dbReference>
<feature type="transmembrane region" description="Helical" evidence="1">
    <location>
        <begin position="119"/>
        <end position="141"/>
    </location>
</feature>
<keyword evidence="1" id="KW-1133">Transmembrane helix</keyword>
<dbReference type="STRING" id="945543.VIBR0546_17238"/>
<dbReference type="eggNOG" id="ENOG502ZBTK">
    <property type="taxonomic scope" value="Bacteria"/>
</dbReference>
<dbReference type="Proteomes" id="UP000004371">
    <property type="component" value="Unassembled WGS sequence"/>
</dbReference>